<comment type="caution">
    <text evidence="1">The sequence shown here is derived from an EMBL/GenBank/DDBJ whole genome shotgun (WGS) entry which is preliminary data.</text>
</comment>
<dbReference type="KEGG" id="amus:LMH87_008820"/>
<dbReference type="Proteomes" id="UP001144673">
    <property type="component" value="Unassembled WGS sequence"/>
</dbReference>
<proteinExistence type="predicted"/>
<keyword evidence="2" id="KW-1185">Reference proteome</keyword>
<dbReference type="GeneID" id="80895979"/>
<protein>
    <submittedName>
        <fullName evidence="1">Uncharacterized protein</fullName>
    </submittedName>
</protein>
<dbReference type="AlphaFoldDB" id="A0A9W8UQ12"/>
<dbReference type="RefSeq" id="XP_056056655.1">
    <property type="nucleotide sequence ID" value="XM_056202054.1"/>
</dbReference>
<dbReference type="EMBL" id="JAJHUN010000006">
    <property type="protein sequence ID" value="KAJ4158288.1"/>
    <property type="molecule type" value="Genomic_DNA"/>
</dbReference>
<reference evidence="1" key="1">
    <citation type="journal article" date="2023" name="Access Microbiol">
        <title>De-novo genome assembly for Akanthomyces muscarius, a biocontrol agent of insect agricultural pests.</title>
        <authorList>
            <person name="Erdos Z."/>
            <person name="Studholme D.J."/>
            <person name="Raymond B."/>
            <person name="Sharma M."/>
        </authorList>
    </citation>
    <scope>NUCLEOTIDE SEQUENCE</scope>
    <source>
        <strain evidence="1">Ve6</strain>
    </source>
</reference>
<name>A0A9W8UQ12_AKAMU</name>
<sequence length="83" mass="9736">MLQITRAQRWAAAKKGEGLCRKTLFLPRERKKEKRDGRTGGECGRFRDAEMQGGSWLRQGRHFFWTQVHTNTEMNKDLKWGLG</sequence>
<organism evidence="1 2">
    <name type="scientific">Akanthomyces muscarius</name>
    <name type="common">Entomopathogenic fungus</name>
    <name type="synonym">Lecanicillium muscarium</name>
    <dbReference type="NCBI Taxonomy" id="2231603"/>
    <lineage>
        <taxon>Eukaryota</taxon>
        <taxon>Fungi</taxon>
        <taxon>Dikarya</taxon>
        <taxon>Ascomycota</taxon>
        <taxon>Pezizomycotina</taxon>
        <taxon>Sordariomycetes</taxon>
        <taxon>Hypocreomycetidae</taxon>
        <taxon>Hypocreales</taxon>
        <taxon>Cordycipitaceae</taxon>
        <taxon>Akanthomyces</taxon>
    </lineage>
</organism>
<accession>A0A9W8UQ12</accession>
<evidence type="ECO:0000313" key="2">
    <source>
        <dbReference type="Proteomes" id="UP001144673"/>
    </source>
</evidence>
<gene>
    <name evidence="1" type="ORF">LMH87_008820</name>
</gene>
<evidence type="ECO:0000313" key="1">
    <source>
        <dbReference type="EMBL" id="KAJ4158288.1"/>
    </source>
</evidence>